<dbReference type="SMART" id="SM00893">
    <property type="entry name" value="ETF"/>
    <property type="match status" value="1"/>
</dbReference>
<evidence type="ECO:0000259" key="1">
    <source>
        <dbReference type="SMART" id="SM00893"/>
    </source>
</evidence>
<dbReference type="InterPro" id="IPR033948">
    <property type="entry name" value="ETF_beta_N"/>
</dbReference>
<dbReference type="GO" id="GO:0009055">
    <property type="term" value="F:electron transfer activity"/>
    <property type="evidence" value="ECO:0007669"/>
    <property type="project" value="InterPro"/>
</dbReference>
<reference evidence="2" key="1">
    <citation type="submission" date="2022-02" db="EMBL/GenBank/DDBJ databases">
        <authorList>
            <person name="Leng L."/>
        </authorList>
    </citation>
    <scope>NUCLEOTIDE SEQUENCE</scope>
    <source>
        <strain evidence="2">JI</strain>
    </source>
</reference>
<proteinExistence type="predicted"/>
<dbReference type="PIRSF" id="PIRSF000090">
    <property type="entry name" value="Beta-ETF"/>
    <property type="match status" value="1"/>
</dbReference>
<dbReference type="EMBL" id="JAKOAV010000037">
    <property type="protein sequence ID" value="MDF9409660.1"/>
    <property type="molecule type" value="Genomic_DNA"/>
</dbReference>
<keyword evidence="3" id="KW-1185">Reference proteome</keyword>
<dbReference type="AlphaFoldDB" id="A0A9X4H3I8"/>
<dbReference type="CDD" id="cd01714">
    <property type="entry name" value="ETF_beta"/>
    <property type="match status" value="1"/>
</dbReference>
<dbReference type="RefSeq" id="WP_277445160.1">
    <property type="nucleotide sequence ID" value="NZ_JAKOAV010000037.1"/>
</dbReference>
<gene>
    <name evidence="2" type="ORF">L7E55_15095</name>
</gene>
<name>A0A9X4H3I8_9FIRM</name>
<dbReference type="InterPro" id="IPR014729">
    <property type="entry name" value="Rossmann-like_a/b/a_fold"/>
</dbReference>
<organism evidence="2 3">
    <name type="scientific">Pelotomaculum isophthalicicum JI</name>
    <dbReference type="NCBI Taxonomy" id="947010"/>
    <lineage>
        <taxon>Bacteria</taxon>
        <taxon>Bacillati</taxon>
        <taxon>Bacillota</taxon>
        <taxon>Clostridia</taxon>
        <taxon>Eubacteriales</taxon>
        <taxon>Desulfotomaculaceae</taxon>
        <taxon>Pelotomaculum</taxon>
    </lineage>
</organism>
<evidence type="ECO:0000313" key="3">
    <source>
        <dbReference type="Proteomes" id="UP001154312"/>
    </source>
</evidence>
<dbReference type="Proteomes" id="UP001154312">
    <property type="component" value="Unassembled WGS sequence"/>
</dbReference>
<sequence length="253" mass="26924">MVCLKQILDPELPPRDFRLEKGEMTPATEGVPLVMSSFDQNALEVGLQLREKIAGATVTAVTVGPEGAEDVLRKALAVKADRAVRVPLEQDCKLSGGIVAGLLAGAARELGADLVICGRQAGDWDGGQVGLILSEELGWPGANLVTGIEPGSGGLVLKRELEEGYEVLEGNVPLVAVVTNHETNVLRIAKVKDTMAAMRKKVEQINVEPQGGRLELASLEIPVKEVNCEIIPGEDGGEKADNLIKRLLELKVM</sequence>
<dbReference type="InterPro" id="IPR012255">
    <property type="entry name" value="ETF_b"/>
</dbReference>
<evidence type="ECO:0000313" key="2">
    <source>
        <dbReference type="EMBL" id="MDF9409660.1"/>
    </source>
</evidence>
<dbReference type="InterPro" id="IPR014730">
    <property type="entry name" value="ETF_a/b_N"/>
</dbReference>
<dbReference type="Gene3D" id="3.40.50.620">
    <property type="entry name" value="HUPs"/>
    <property type="match status" value="1"/>
</dbReference>
<dbReference type="Pfam" id="PF01012">
    <property type="entry name" value="ETF"/>
    <property type="match status" value="1"/>
</dbReference>
<comment type="caution">
    <text evidence="2">The sequence shown here is derived from an EMBL/GenBank/DDBJ whole genome shotgun (WGS) entry which is preliminary data.</text>
</comment>
<protein>
    <submittedName>
        <fullName evidence="2">Electron transfer flavoprotein subunit beta/FixA family protein</fullName>
    </submittedName>
</protein>
<dbReference type="PANTHER" id="PTHR21294">
    <property type="entry name" value="ELECTRON TRANSFER FLAVOPROTEIN BETA-SUBUNIT"/>
    <property type="match status" value="1"/>
</dbReference>
<accession>A0A9X4H3I8</accession>
<dbReference type="SUPFAM" id="SSF52402">
    <property type="entry name" value="Adenine nucleotide alpha hydrolases-like"/>
    <property type="match status" value="1"/>
</dbReference>
<feature type="domain" description="Electron transfer flavoprotein alpha/beta-subunit N-terminal" evidence="1">
    <location>
        <begin position="23"/>
        <end position="214"/>
    </location>
</feature>